<keyword evidence="3" id="KW-1185">Reference proteome</keyword>
<organism evidence="2 3">
    <name type="scientific">Coptis chinensis</name>
    <dbReference type="NCBI Taxonomy" id="261450"/>
    <lineage>
        <taxon>Eukaryota</taxon>
        <taxon>Viridiplantae</taxon>
        <taxon>Streptophyta</taxon>
        <taxon>Embryophyta</taxon>
        <taxon>Tracheophyta</taxon>
        <taxon>Spermatophyta</taxon>
        <taxon>Magnoliopsida</taxon>
        <taxon>Ranunculales</taxon>
        <taxon>Ranunculaceae</taxon>
        <taxon>Coptidoideae</taxon>
        <taxon>Coptis</taxon>
    </lineage>
</organism>
<keyword evidence="1" id="KW-0175">Coiled coil</keyword>
<sequence>MRYDSSLSLIIFNKDKKWRTVNGGARKEFIKDAAEVSALYGTDVGLIMFFPTGSLTRIDKDILRQFGIPEEDRRQWESEQDEKIMLKKKELEEHKEKLEEELRQIHRENLIQKIPCMANAINVPELAAGKIWEQ</sequence>
<proteinExistence type="predicted"/>
<evidence type="ECO:0000256" key="1">
    <source>
        <dbReference type="SAM" id="Coils"/>
    </source>
</evidence>
<evidence type="ECO:0000313" key="3">
    <source>
        <dbReference type="Proteomes" id="UP000631114"/>
    </source>
</evidence>
<accession>A0A835GWR3</accession>
<gene>
    <name evidence="2" type="ORF">IFM89_008721</name>
</gene>
<name>A0A835GWR3_9MAGN</name>
<protein>
    <recommendedName>
        <fullName evidence="4">MADS-box domain-containing protein</fullName>
    </recommendedName>
</protein>
<dbReference type="EMBL" id="JADFTS010000009">
    <property type="protein sequence ID" value="KAF9588304.1"/>
    <property type="molecule type" value="Genomic_DNA"/>
</dbReference>
<evidence type="ECO:0000313" key="2">
    <source>
        <dbReference type="EMBL" id="KAF9588304.1"/>
    </source>
</evidence>
<comment type="caution">
    <text evidence="2">The sequence shown here is derived from an EMBL/GenBank/DDBJ whole genome shotgun (WGS) entry which is preliminary data.</text>
</comment>
<dbReference type="AlphaFoldDB" id="A0A835GWR3"/>
<evidence type="ECO:0008006" key="4">
    <source>
        <dbReference type="Google" id="ProtNLM"/>
    </source>
</evidence>
<reference evidence="2 3" key="1">
    <citation type="submission" date="2020-10" db="EMBL/GenBank/DDBJ databases">
        <title>The Coptis chinensis genome and diversification of protoberbering-type alkaloids.</title>
        <authorList>
            <person name="Wang B."/>
            <person name="Shu S."/>
            <person name="Song C."/>
            <person name="Liu Y."/>
        </authorList>
    </citation>
    <scope>NUCLEOTIDE SEQUENCE [LARGE SCALE GENOMIC DNA]</scope>
    <source>
        <strain evidence="2">HL-2020</strain>
        <tissue evidence="2">Leaf</tissue>
    </source>
</reference>
<dbReference type="Proteomes" id="UP000631114">
    <property type="component" value="Unassembled WGS sequence"/>
</dbReference>
<feature type="coiled-coil region" evidence="1">
    <location>
        <begin position="81"/>
        <end position="111"/>
    </location>
</feature>